<proteinExistence type="predicted"/>
<organism evidence="1 2">
    <name type="scientific">Candidatus Profftella armatura</name>
    <name type="common">Diaphorina cf. continua</name>
    <dbReference type="NCBI Taxonomy" id="2661583"/>
    <lineage>
        <taxon>Bacteria</taxon>
        <taxon>Pseudomonadati</taxon>
        <taxon>Pseudomonadota</taxon>
        <taxon>Betaproteobacteria</taxon>
        <taxon>Candidatus Profftella</taxon>
    </lineage>
</organism>
<protein>
    <submittedName>
        <fullName evidence="1">Uncharacterized protein</fullName>
    </submittedName>
</protein>
<keyword evidence="2" id="KW-1185">Reference proteome</keyword>
<dbReference type="RefSeq" id="WP_201329780.1">
    <property type="nucleotide sequence ID" value="NZ_AP023215.1"/>
</dbReference>
<name>A0A7R6VZL5_9PROT</name>
<dbReference type="AlphaFoldDB" id="A0A7R6VZL5"/>
<dbReference type="EMBL" id="AP023215">
    <property type="protein sequence ID" value="BCG49434.1"/>
    <property type="molecule type" value="Genomic_DNA"/>
</dbReference>
<dbReference type="Proteomes" id="UP000595708">
    <property type="component" value="Chromosome"/>
</dbReference>
<reference evidence="1 2" key="1">
    <citation type="journal article" date="2020" name="Genome Biol. Evol.">
        <title>Comparative Genomics Underlines Multiple Roles of Profftella, an Obligate Symbiont of Psyllids: Providing Toxins, Vitamins, and Carotenoids.</title>
        <authorList>
            <person name="Nakabachi A."/>
            <person name="Piel J."/>
            <person name="Malenovsky I."/>
            <person name="Hirose Y."/>
        </authorList>
    </citation>
    <scope>NUCLEOTIDE SEQUENCE [LARGE SCALE GENOMIC DNA]</scope>
    <source>
        <strain evidence="1 2">Dco</strain>
    </source>
</reference>
<evidence type="ECO:0000313" key="1">
    <source>
        <dbReference type="EMBL" id="BCG49434.1"/>
    </source>
</evidence>
<dbReference type="KEGG" id="parm:PADco_0140"/>
<accession>A0A7R6VZL5</accession>
<gene>
    <name evidence="1" type="ORF">PADco_0140</name>
</gene>
<sequence>MKHLDILMPFGLLPLEIVNNLIYKCKIPSLSILLTKSLIKTQLINPFSRALAHENWIAQILGLITSNNSLNSKIFSQLNFSYYNNLSIAHMVMHMLGIPILQGYWFLINPVHIHVGSNCLILTNIRKLSLTHQSSFILFNIAEPIFLKNGYSVVFGDANNWFIRADNWKKLITATPYAASEQDIKNWIPKGKGDKDWRRLQNEIQMSWFNHKVNIEREIIGLKKINSLWLWGGSDFKKSFNIIKNFSNIPFYDSCFNLYGWMKLFNKCLCNNKKYNINIPEKIIQRPGSRALIILDTLIEPSFLNEWSYWIKCIQKLEKNWFTKLLRALNNGSLKSLKLILTKRNKITQFSCNRNMLRKFWIKPNLKNLS</sequence>
<evidence type="ECO:0000313" key="2">
    <source>
        <dbReference type="Proteomes" id="UP000595708"/>
    </source>
</evidence>